<protein>
    <submittedName>
        <fullName evidence="1">Uncharacterized protein</fullName>
    </submittedName>
</protein>
<dbReference type="EMBL" id="FPIY01000002">
    <property type="protein sequence ID" value="SFW49655.1"/>
    <property type="molecule type" value="Genomic_DNA"/>
</dbReference>
<keyword evidence="2" id="KW-1185">Reference proteome</keyword>
<dbReference type="OrthoDB" id="5917811at2"/>
<proteinExistence type="predicted"/>
<evidence type="ECO:0000313" key="1">
    <source>
        <dbReference type="EMBL" id="SFW49655.1"/>
    </source>
</evidence>
<name>A0A1K1PPS3_9FLAO</name>
<dbReference type="STRING" id="76595.SAMN05660313_02105"/>
<dbReference type="RefSeq" id="WP_072303716.1">
    <property type="nucleotide sequence ID" value="NZ_FPIY01000002.1"/>
</dbReference>
<dbReference type="Proteomes" id="UP000183257">
    <property type="component" value="Unassembled WGS sequence"/>
</dbReference>
<organism evidence="1 2">
    <name type="scientific">Cellulophaga fucicola</name>
    <dbReference type="NCBI Taxonomy" id="76595"/>
    <lineage>
        <taxon>Bacteria</taxon>
        <taxon>Pseudomonadati</taxon>
        <taxon>Bacteroidota</taxon>
        <taxon>Flavobacteriia</taxon>
        <taxon>Flavobacteriales</taxon>
        <taxon>Flavobacteriaceae</taxon>
        <taxon>Cellulophaga</taxon>
    </lineage>
</organism>
<dbReference type="AlphaFoldDB" id="A0A1K1PPS3"/>
<evidence type="ECO:0000313" key="2">
    <source>
        <dbReference type="Proteomes" id="UP000183257"/>
    </source>
</evidence>
<sequence>MIQFLRNILGLGPAEPTNLSKKPVENAVKPVVKPIVGEMVIEGDEMDFTTIYPYLVSKRTKELDLVNELAAVFHETEDIYAPIVQAFIMMDKNKIDGKDEVDLFHLKTSNKDEDDYLKFEEHGLKNLDNLELPFEFWDFSDKTIEYDVLSTPISVLASEKILSKKHMLEAHKMLNSTELLVSIPRKGLIFVCSNLLDKKYIKHFMNLHAYAIVSEKYQEEVLCEDLFVLKEGEITNIMGITQLSDILRKGNS</sequence>
<gene>
    <name evidence="1" type="ORF">SAMN05660313_02105</name>
</gene>
<accession>A0A1K1PPS3</accession>
<reference evidence="2" key="1">
    <citation type="submission" date="2016-11" db="EMBL/GenBank/DDBJ databases">
        <authorList>
            <person name="Varghese N."/>
            <person name="Submissions S."/>
        </authorList>
    </citation>
    <scope>NUCLEOTIDE SEQUENCE [LARGE SCALE GENOMIC DNA]</scope>
    <source>
        <strain evidence="2">DSM 24786</strain>
    </source>
</reference>